<dbReference type="EMBL" id="BAABCY010000064">
    <property type="protein sequence ID" value="GAA3573396.1"/>
    <property type="molecule type" value="Genomic_DNA"/>
</dbReference>
<comment type="caution">
    <text evidence="2">The sequence shown here is derived from an EMBL/GenBank/DDBJ whole genome shotgun (WGS) entry which is preliminary data.</text>
</comment>
<protein>
    <submittedName>
        <fullName evidence="2">Uncharacterized protein</fullName>
    </submittedName>
</protein>
<dbReference type="PROSITE" id="PS51257">
    <property type="entry name" value="PROKAR_LIPOPROTEIN"/>
    <property type="match status" value="1"/>
</dbReference>
<name>A0ABP6Y0C1_9FLAO</name>
<evidence type="ECO:0000313" key="3">
    <source>
        <dbReference type="Proteomes" id="UP001500954"/>
    </source>
</evidence>
<proteinExistence type="predicted"/>
<organism evidence="2 3">
    <name type="scientific">Snuella lapsa</name>
    <dbReference type="NCBI Taxonomy" id="870481"/>
    <lineage>
        <taxon>Bacteria</taxon>
        <taxon>Pseudomonadati</taxon>
        <taxon>Bacteroidota</taxon>
        <taxon>Flavobacteriia</taxon>
        <taxon>Flavobacteriales</taxon>
        <taxon>Flavobacteriaceae</taxon>
        <taxon>Snuella</taxon>
    </lineage>
</organism>
<accession>A0ABP6Y0C1</accession>
<dbReference type="Proteomes" id="UP001500954">
    <property type="component" value="Unassembled WGS sequence"/>
</dbReference>
<sequence>MKAITSKTLIRLAILGLLGIACMVTLFLLSENEMHRNNAFIRRYPHHPISKTYDLDLKYNSYYIAGHANDLLYLGNTTAPLHLLEVNLITKDTNHIRIKLDEPDLPFRSIRIGILAPYFFVMDGSVPCIFRGSITDWKAHLWMKDHAYFTRALPIDPNTLYIKTISSKTNEAVLGIIEKQEGTFNVTLNPNILERQLDGMFDVDGTMLVSGDNSQLGYVYFYRNQFMVMNPDLELLRRAETIDTVQVAKIQLSQRNAHGEIKMKAPPLQINKGAVLYQDLVMVQSDRLGKYEDKAMLDQAAIIDVYNWNKQTYQFSFYLYTIGKKKVKAFTVCGDRLVAIIEDELSVFRLKPTHFKKPLRAQNMANGYERSPE</sequence>
<dbReference type="RefSeq" id="WP_345006312.1">
    <property type="nucleotide sequence ID" value="NZ_BAABCY010000064.1"/>
</dbReference>
<keyword evidence="1" id="KW-0472">Membrane</keyword>
<gene>
    <name evidence="2" type="ORF">GCM10022395_23370</name>
</gene>
<keyword evidence="1" id="KW-0812">Transmembrane</keyword>
<evidence type="ECO:0000256" key="1">
    <source>
        <dbReference type="SAM" id="Phobius"/>
    </source>
</evidence>
<keyword evidence="3" id="KW-1185">Reference proteome</keyword>
<keyword evidence="1" id="KW-1133">Transmembrane helix</keyword>
<reference evidence="3" key="1">
    <citation type="journal article" date="2019" name="Int. J. Syst. Evol. Microbiol.">
        <title>The Global Catalogue of Microorganisms (GCM) 10K type strain sequencing project: providing services to taxonomists for standard genome sequencing and annotation.</title>
        <authorList>
            <consortium name="The Broad Institute Genomics Platform"/>
            <consortium name="The Broad Institute Genome Sequencing Center for Infectious Disease"/>
            <person name="Wu L."/>
            <person name="Ma J."/>
        </authorList>
    </citation>
    <scope>NUCLEOTIDE SEQUENCE [LARGE SCALE GENOMIC DNA]</scope>
    <source>
        <strain evidence="3">JCM 17111</strain>
    </source>
</reference>
<feature type="transmembrane region" description="Helical" evidence="1">
    <location>
        <begin position="12"/>
        <end position="30"/>
    </location>
</feature>
<evidence type="ECO:0000313" key="2">
    <source>
        <dbReference type="EMBL" id="GAA3573396.1"/>
    </source>
</evidence>